<evidence type="ECO:0000256" key="1">
    <source>
        <dbReference type="SAM" id="Phobius"/>
    </source>
</evidence>
<organism evidence="2 3">
    <name type="scientific">Granulosicoccus antarcticus IMCC3135</name>
    <dbReference type="NCBI Taxonomy" id="1192854"/>
    <lineage>
        <taxon>Bacteria</taxon>
        <taxon>Pseudomonadati</taxon>
        <taxon>Pseudomonadota</taxon>
        <taxon>Gammaproteobacteria</taxon>
        <taxon>Chromatiales</taxon>
        <taxon>Granulosicoccaceae</taxon>
        <taxon>Granulosicoccus</taxon>
    </lineage>
</organism>
<keyword evidence="1" id="KW-1133">Transmembrane helix</keyword>
<protein>
    <recommendedName>
        <fullName evidence="4">DoxX family protein</fullName>
    </recommendedName>
</protein>
<keyword evidence="1" id="KW-0472">Membrane</keyword>
<sequence length="149" mass="16431">MSSSTQKSLAVLRIGLFLFMMVWAMEKFVRPESFQAIFGKFYGFDAGMVIIYLIGAIQVGILLLFVTGKFKTVSYGLVMIMNVLTLLVSYRQVLNPYEGSVNHLFVASIVIAAASIAMFMARADDHFLTLKAGEPSDESNQLEVEASNA</sequence>
<name>A0A2Z2NIR2_9GAMM</name>
<dbReference type="AlphaFoldDB" id="A0A2Z2NIR2"/>
<dbReference type="OrthoDB" id="7355622at2"/>
<feature type="transmembrane region" description="Helical" evidence="1">
    <location>
        <begin position="73"/>
        <end position="90"/>
    </location>
</feature>
<accession>A0A2Z2NIR2</accession>
<feature type="transmembrane region" description="Helical" evidence="1">
    <location>
        <begin position="102"/>
        <end position="121"/>
    </location>
</feature>
<keyword evidence="3" id="KW-1185">Reference proteome</keyword>
<dbReference type="RefSeq" id="WP_088916691.1">
    <property type="nucleotide sequence ID" value="NZ_CP018632.1"/>
</dbReference>
<keyword evidence="1" id="KW-0812">Transmembrane</keyword>
<reference evidence="2 3" key="1">
    <citation type="submission" date="2016-12" db="EMBL/GenBank/DDBJ databases">
        <authorList>
            <person name="Song W.-J."/>
            <person name="Kurnit D.M."/>
        </authorList>
    </citation>
    <scope>NUCLEOTIDE SEQUENCE [LARGE SCALE GENOMIC DNA]</scope>
    <source>
        <strain evidence="2 3">IMCC3135</strain>
    </source>
</reference>
<evidence type="ECO:0000313" key="3">
    <source>
        <dbReference type="Proteomes" id="UP000250079"/>
    </source>
</evidence>
<evidence type="ECO:0000313" key="2">
    <source>
        <dbReference type="EMBL" id="ASJ71226.1"/>
    </source>
</evidence>
<feature type="transmembrane region" description="Helical" evidence="1">
    <location>
        <begin position="48"/>
        <end position="66"/>
    </location>
</feature>
<proteinExistence type="predicted"/>
<dbReference type="KEGG" id="gai:IMCC3135_05570"/>
<dbReference type="Proteomes" id="UP000250079">
    <property type="component" value="Chromosome"/>
</dbReference>
<gene>
    <name evidence="2" type="ORF">IMCC3135_05570</name>
</gene>
<evidence type="ECO:0008006" key="4">
    <source>
        <dbReference type="Google" id="ProtNLM"/>
    </source>
</evidence>
<dbReference type="EMBL" id="CP018632">
    <property type="protein sequence ID" value="ASJ71226.1"/>
    <property type="molecule type" value="Genomic_DNA"/>
</dbReference>